<dbReference type="KEGG" id="spai:FPZ24_00370"/>
<feature type="region of interest" description="Disordered" evidence="1">
    <location>
        <begin position="1"/>
        <end position="23"/>
    </location>
</feature>
<evidence type="ECO:0000313" key="3">
    <source>
        <dbReference type="Proteomes" id="UP000315673"/>
    </source>
</evidence>
<proteinExistence type="predicted"/>
<dbReference type="Pfam" id="PF05988">
    <property type="entry name" value="DUF899"/>
    <property type="match status" value="1"/>
</dbReference>
<dbReference type="InterPro" id="IPR010296">
    <property type="entry name" value="DUF899_thioredox"/>
</dbReference>
<keyword evidence="3" id="KW-1185">Reference proteome</keyword>
<dbReference type="RefSeq" id="WP_146569199.1">
    <property type="nucleotide sequence ID" value="NZ_CP042306.1"/>
</dbReference>
<dbReference type="Proteomes" id="UP000315673">
    <property type="component" value="Chromosome"/>
</dbReference>
<organism evidence="2 3">
    <name type="scientific">Sphingomonas panacisoli</name>
    <dbReference type="NCBI Taxonomy" id="1813879"/>
    <lineage>
        <taxon>Bacteria</taxon>
        <taxon>Pseudomonadati</taxon>
        <taxon>Pseudomonadota</taxon>
        <taxon>Alphaproteobacteria</taxon>
        <taxon>Sphingomonadales</taxon>
        <taxon>Sphingomonadaceae</taxon>
        <taxon>Sphingomonas</taxon>
    </lineage>
</organism>
<sequence length="232" mass="26007">MTEALAPAPQLAAKAHRPYPGESEAYTKARTALIAEEVELRRHLERVAAQRRALPEAPIVTKDYRFEGKDGPATLADLFESHDTLVTYCYMFGPERERPCPMCTQFLGPLAANALDLRQKIGLAVIARSPVARLYDFAKERGWRGLPLYSDPTEAFGRDHNAWHDDGDWPSYDVFTKDKDGTIRHFWGSELGGTQDPGQDPRGAPEMSPLWNVLDTTPAGRGTDWYPSIDYD</sequence>
<dbReference type="AlphaFoldDB" id="A0A5B8LEC0"/>
<feature type="compositionally biased region" description="Low complexity" evidence="1">
    <location>
        <begin position="1"/>
        <end position="13"/>
    </location>
</feature>
<reference evidence="2 3" key="1">
    <citation type="submission" date="2019-07" db="EMBL/GenBank/DDBJ databases">
        <title>Full genome sequence of Sphingomonas sp. 4R-6-7(HKS19).</title>
        <authorList>
            <person name="Im W.-T."/>
        </authorList>
    </citation>
    <scope>NUCLEOTIDE SEQUENCE [LARGE SCALE GENOMIC DNA]</scope>
    <source>
        <strain evidence="2 3">HKS19</strain>
    </source>
</reference>
<accession>A0A5B8LEC0</accession>
<protein>
    <submittedName>
        <fullName evidence="2">DUF899 domain-containing protein</fullName>
    </submittedName>
</protein>
<evidence type="ECO:0000313" key="2">
    <source>
        <dbReference type="EMBL" id="QDZ06115.1"/>
    </source>
</evidence>
<dbReference type="Gene3D" id="3.40.30.10">
    <property type="entry name" value="Glutaredoxin"/>
    <property type="match status" value="1"/>
</dbReference>
<name>A0A5B8LEC0_9SPHN</name>
<dbReference type="InterPro" id="IPR036249">
    <property type="entry name" value="Thioredoxin-like_sf"/>
</dbReference>
<dbReference type="SUPFAM" id="SSF52833">
    <property type="entry name" value="Thioredoxin-like"/>
    <property type="match status" value="1"/>
</dbReference>
<gene>
    <name evidence="2" type="ORF">FPZ24_00370</name>
</gene>
<evidence type="ECO:0000256" key="1">
    <source>
        <dbReference type="SAM" id="MobiDB-lite"/>
    </source>
</evidence>
<feature type="region of interest" description="Disordered" evidence="1">
    <location>
        <begin position="189"/>
        <end position="210"/>
    </location>
</feature>
<dbReference type="EMBL" id="CP042306">
    <property type="protein sequence ID" value="QDZ06115.1"/>
    <property type="molecule type" value="Genomic_DNA"/>
</dbReference>
<dbReference type="OrthoDB" id="7335590at2"/>